<reference evidence="4 5" key="1">
    <citation type="submission" date="2019-03" db="EMBL/GenBank/DDBJ databases">
        <title>Paraburkholderia sp. 4M-K11, isolated from subtropical forest soil.</title>
        <authorList>
            <person name="Gao Z.-H."/>
            <person name="Qiu L.-H."/>
        </authorList>
    </citation>
    <scope>NUCLEOTIDE SEQUENCE [LARGE SCALE GENOMIC DNA]</scope>
    <source>
        <strain evidence="4 5">4M-K11</strain>
    </source>
</reference>
<gene>
    <name evidence="4" type="ORF">EYW47_36880</name>
</gene>
<accession>A0A4R5LZF0</accession>
<keyword evidence="5" id="KW-1185">Reference proteome</keyword>
<name>A0A4R5LZF0_9BURK</name>
<organism evidence="4 5">
    <name type="scientific">Paraburkholderia silviterrae</name>
    <dbReference type="NCBI Taxonomy" id="2528715"/>
    <lineage>
        <taxon>Bacteria</taxon>
        <taxon>Pseudomonadati</taxon>
        <taxon>Pseudomonadota</taxon>
        <taxon>Betaproteobacteria</taxon>
        <taxon>Burkholderiales</taxon>
        <taxon>Burkholderiaceae</taxon>
        <taxon>Paraburkholderia</taxon>
    </lineage>
</organism>
<dbReference type="OrthoDB" id="8558741at2"/>
<dbReference type="EMBL" id="SMRP01000040">
    <property type="protein sequence ID" value="TDG17669.1"/>
    <property type="molecule type" value="Genomic_DNA"/>
</dbReference>
<protein>
    <submittedName>
        <fullName evidence="4">HlyD family efflux transporter periplasmic adaptor subunit</fullName>
    </submittedName>
</protein>
<dbReference type="Gene3D" id="1.10.287.470">
    <property type="entry name" value="Helix hairpin bin"/>
    <property type="match status" value="1"/>
</dbReference>
<evidence type="ECO:0000256" key="1">
    <source>
        <dbReference type="ARBA" id="ARBA00004196"/>
    </source>
</evidence>
<dbReference type="AlphaFoldDB" id="A0A4R5LZF0"/>
<comment type="subcellular location">
    <subcellularLocation>
        <location evidence="1">Cell envelope</location>
    </subcellularLocation>
</comment>
<proteinExistence type="predicted"/>
<feature type="compositionally biased region" description="Basic residues" evidence="3">
    <location>
        <begin position="14"/>
        <end position="23"/>
    </location>
</feature>
<dbReference type="PANTHER" id="PTHR32347:SF23">
    <property type="entry name" value="BLL5650 PROTEIN"/>
    <property type="match status" value="1"/>
</dbReference>
<dbReference type="InterPro" id="IPR050465">
    <property type="entry name" value="UPF0194_transport"/>
</dbReference>
<dbReference type="RefSeq" id="WP_133199737.1">
    <property type="nucleotide sequence ID" value="NZ_JBHUCW010000012.1"/>
</dbReference>
<dbReference type="Proteomes" id="UP000295722">
    <property type="component" value="Unassembled WGS sequence"/>
</dbReference>
<evidence type="ECO:0000313" key="4">
    <source>
        <dbReference type="EMBL" id="TDG17669.1"/>
    </source>
</evidence>
<feature type="region of interest" description="Disordered" evidence="3">
    <location>
        <begin position="1"/>
        <end position="26"/>
    </location>
</feature>
<dbReference type="PANTHER" id="PTHR32347">
    <property type="entry name" value="EFFLUX SYSTEM COMPONENT YKNX-RELATED"/>
    <property type="match status" value="1"/>
</dbReference>
<dbReference type="GO" id="GO:0030313">
    <property type="term" value="C:cell envelope"/>
    <property type="evidence" value="ECO:0007669"/>
    <property type="project" value="UniProtKB-SubCell"/>
</dbReference>
<keyword evidence="2" id="KW-0175">Coiled coil</keyword>
<dbReference type="SUPFAM" id="SSF111369">
    <property type="entry name" value="HlyD-like secretion proteins"/>
    <property type="match status" value="1"/>
</dbReference>
<dbReference type="Gene3D" id="2.40.50.100">
    <property type="match status" value="1"/>
</dbReference>
<sequence>MSGQIRHARESRRGHGHAHRGAPPKRAAVRAIGSGARSALVALAFLSALSACSRQQPAVWQGYVEGEYVYLASSQSGTLAELDVQRGQTVAASAPVFALEAVDETAARDEARHRLTAAQAQLADLQTGKRPPEVRVTEAQLVQAEATARKAALQLTRDEAQLRAGGIAQAQLDDSRAQAASSAAQVRELQNQVRVANLPGRVAQIAAQAAEVDAAQATLAQAQWKLDQKRVAAPATGLVYDTLYRVGEWVQAGSPVVQMLPPQNVKLRFFVPETVVGSLAPGRKILVHCDGCAADVPATITWVSNAAEYTPPVIYSNEQRAKLVFMIEAHPAAQDAAKLHPGQPVEVRLQ</sequence>
<comment type="caution">
    <text evidence="4">The sequence shown here is derived from an EMBL/GenBank/DDBJ whole genome shotgun (WGS) entry which is preliminary data.</text>
</comment>
<evidence type="ECO:0000256" key="2">
    <source>
        <dbReference type="ARBA" id="ARBA00023054"/>
    </source>
</evidence>
<evidence type="ECO:0000313" key="5">
    <source>
        <dbReference type="Proteomes" id="UP000295722"/>
    </source>
</evidence>
<dbReference type="Gene3D" id="2.40.30.170">
    <property type="match status" value="1"/>
</dbReference>
<evidence type="ECO:0000256" key="3">
    <source>
        <dbReference type="SAM" id="MobiDB-lite"/>
    </source>
</evidence>